<dbReference type="EMBL" id="BKCJ010003785">
    <property type="protein sequence ID" value="GEU57163.1"/>
    <property type="molecule type" value="Genomic_DNA"/>
</dbReference>
<name>A0A6L2L5Q8_TANCI</name>
<comment type="caution">
    <text evidence="1">The sequence shown here is derived from an EMBL/GenBank/DDBJ whole genome shotgun (WGS) entry which is preliminary data.</text>
</comment>
<dbReference type="AlphaFoldDB" id="A0A6L2L5Q8"/>
<gene>
    <name evidence="1" type="ORF">Tci_029141</name>
</gene>
<accession>A0A6L2L5Q8</accession>
<organism evidence="1">
    <name type="scientific">Tanacetum cinerariifolium</name>
    <name type="common">Dalmatian daisy</name>
    <name type="synonym">Chrysanthemum cinerariifolium</name>
    <dbReference type="NCBI Taxonomy" id="118510"/>
    <lineage>
        <taxon>Eukaryota</taxon>
        <taxon>Viridiplantae</taxon>
        <taxon>Streptophyta</taxon>
        <taxon>Embryophyta</taxon>
        <taxon>Tracheophyta</taxon>
        <taxon>Spermatophyta</taxon>
        <taxon>Magnoliopsida</taxon>
        <taxon>eudicotyledons</taxon>
        <taxon>Gunneridae</taxon>
        <taxon>Pentapetalae</taxon>
        <taxon>asterids</taxon>
        <taxon>campanulids</taxon>
        <taxon>Asterales</taxon>
        <taxon>Asteraceae</taxon>
        <taxon>Asteroideae</taxon>
        <taxon>Anthemideae</taxon>
        <taxon>Anthemidinae</taxon>
        <taxon>Tanacetum</taxon>
    </lineage>
</organism>
<sequence>MPGGMMHGFYDVLVSLFFREVAEDAEKIMDFRGLSSELRATIRRRDGYIVELSLYKSCDDTLGTIEMLSCMQLDDMEKAARLLLMTRETKIKMDEKTGFIMRMRNRVVV</sequence>
<evidence type="ECO:0000313" key="1">
    <source>
        <dbReference type="EMBL" id="GEU57163.1"/>
    </source>
</evidence>
<reference evidence="1" key="1">
    <citation type="journal article" date="2019" name="Sci. Rep.">
        <title>Draft genome of Tanacetum cinerariifolium, the natural source of mosquito coil.</title>
        <authorList>
            <person name="Yamashiro T."/>
            <person name="Shiraishi A."/>
            <person name="Satake H."/>
            <person name="Nakayama K."/>
        </authorList>
    </citation>
    <scope>NUCLEOTIDE SEQUENCE</scope>
</reference>
<protein>
    <submittedName>
        <fullName evidence="1">Uncharacterized protein</fullName>
    </submittedName>
</protein>
<proteinExistence type="predicted"/>